<accession>A0AAJ0HUI1</accession>
<sequence>MLMVLHRSTYPVGWGESKEQVGRAVSMAEAEEGRAAIGDSARLDDNGSESGAAPDETVALLAGNRGRQKQPLLRGHDAAVLAAAGLATAAVAIVVVVVWLLGGLGWKEPRPPVVDLSYTRYEGIRIPNGVNAFLGMRYAAPPLGDLRWRAPAEPLRTGTVEKATRFRPVCLGIGMHYPDNSHDEDCLFVNVWSPANATPRSKLPVWIFIQGGGYVSLSNANWNGAEVVQKSGHNIIMVNFNYRVGLWGFLASERVREDGDLNAGLLDQRILMKWVKEHIASFGGDPDHVVIHGASAGAGSVAMQMVAYGGRNDSLFVGAMAESIFFPAQPFVPELEYQFDRVIRQTGCNKVARSKQIACLRSKDAAALQASNYAQPFPGRSQPPMPLFYWTPCIDGDFLRDLPYTLFREGSFVDVPVLFGTDTDEGSVFAPNTVTQLAVADFLVNNYPKLTPNDTAAILAQYPSSPPLPPLPGHAPWFPTASRAYGEATFTCPNDNVLNHLHTFTNSPDSLFVYRYNVLDDDNLALGIGVPHLFEAAAIFGPDNIGPTAARPSYKTYNAPMVPVLMAYWISFVRALDPNVHRVRDAPEWGVWGEDMQRLVLETGKVRMESTPQDERDRCQFWQGLGDVLEQKL</sequence>
<gene>
    <name evidence="6" type="ORF">B0T25DRAFT_525893</name>
</gene>
<evidence type="ECO:0000256" key="4">
    <source>
        <dbReference type="SAM" id="Phobius"/>
    </source>
</evidence>
<proteinExistence type="inferred from homology"/>
<keyword evidence="4" id="KW-1133">Transmembrane helix</keyword>
<evidence type="ECO:0000256" key="3">
    <source>
        <dbReference type="RuleBase" id="RU361235"/>
    </source>
</evidence>
<keyword evidence="4" id="KW-0472">Membrane</keyword>
<dbReference type="Proteomes" id="UP001275084">
    <property type="component" value="Unassembled WGS sequence"/>
</dbReference>
<dbReference type="SUPFAM" id="SSF53474">
    <property type="entry name" value="alpha/beta-Hydrolases"/>
    <property type="match status" value="1"/>
</dbReference>
<dbReference type="GO" id="GO:0052689">
    <property type="term" value="F:carboxylic ester hydrolase activity"/>
    <property type="evidence" value="ECO:0007669"/>
    <property type="project" value="TreeGrafter"/>
</dbReference>
<evidence type="ECO:0000256" key="1">
    <source>
        <dbReference type="ARBA" id="ARBA00005964"/>
    </source>
</evidence>
<feature type="transmembrane region" description="Helical" evidence="4">
    <location>
        <begin position="78"/>
        <end position="102"/>
    </location>
</feature>
<dbReference type="InterPro" id="IPR029058">
    <property type="entry name" value="AB_hydrolase_fold"/>
</dbReference>
<name>A0AAJ0HUI1_9PEZI</name>
<organism evidence="6 7">
    <name type="scientific">Lasiosphaeria hispida</name>
    <dbReference type="NCBI Taxonomy" id="260671"/>
    <lineage>
        <taxon>Eukaryota</taxon>
        <taxon>Fungi</taxon>
        <taxon>Dikarya</taxon>
        <taxon>Ascomycota</taxon>
        <taxon>Pezizomycotina</taxon>
        <taxon>Sordariomycetes</taxon>
        <taxon>Sordariomycetidae</taxon>
        <taxon>Sordariales</taxon>
        <taxon>Lasiosphaeriaceae</taxon>
        <taxon>Lasiosphaeria</taxon>
    </lineage>
</organism>
<comment type="similarity">
    <text evidence="1 3">Belongs to the type-B carboxylesterase/lipase family.</text>
</comment>
<reference evidence="6" key="1">
    <citation type="journal article" date="2023" name="Mol. Phylogenet. Evol.">
        <title>Genome-scale phylogeny and comparative genomics of the fungal order Sordariales.</title>
        <authorList>
            <person name="Hensen N."/>
            <person name="Bonometti L."/>
            <person name="Westerberg I."/>
            <person name="Brannstrom I.O."/>
            <person name="Guillou S."/>
            <person name="Cros-Aarteil S."/>
            <person name="Calhoun S."/>
            <person name="Haridas S."/>
            <person name="Kuo A."/>
            <person name="Mondo S."/>
            <person name="Pangilinan J."/>
            <person name="Riley R."/>
            <person name="LaButti K."/>
            <person name="Andreopoulos B."/>
            <person name="Lipzen A."/>
            <person name="Chen C."/>
            <person name="Yan M."/>
            <person name="Daum C."/>
            <person name="Ng V."/>
            <person name="Clum A."/>
            <person name="Steindorff A."/>
            <person name="Ohm R.A."/>
            <person name="Martin F."/>
            <person name="Silar P."/>
            <person name="Natvig D.O."/>
            <person name="Lalanne C."/>
            <person name="Gautier V."/>
            <person name="Ament-Velasquez S.L."/>
            <person name="Kruys A."/>
            <person name="Hutchinson M.I."/>
            <person name="Powell A.J."/>
            <person name="Barry K."/>
            <person name="Miller A.N."/>
            <person name="Grigoriev I.V."/>
            <person name="Debuchy R."/>
            <person name="Gladieux P."/>
            <person name="Hiltunen Thoren M."/>
            <person name="Johannesson H."/>
        </authorList>
    </citation>
    <scope>NUCLEOTIDE SEQUENCE</scope>
    <source>
        <strain evidence="6">CBS 955.72</strain>
    </source>
</reference>
<dbReference type="InterPro" id="IPR019819">
    <property type="entry name" value="Carboxylesterase_B_CS"/>
</dbReference>
<dbReference type="PANTHER" id="PTHR43918:SF4">
    <property type="entry name" value="CARBOXYLIC ESTER HYDROLASE"/>
    <property type="match status" value="1"/>
</dbReference>
<keyword evidence="2 3" id="KW-0378">Hydrolase</keyword>
<dbReference type="InterPro" id="IPR002018">
    <property type="entry name" value="CarbesteraseB"/>
</dbReference>
<evidence type="ECO:0000313" key="6">
    <source>
        <dbReference type="EMBL" id="KAK3362961.1"/>
    </source>
</evidence>
<dbReference type="Gene3D" id="3.40.50.1820">
    <property type="entry name" value="alpha/beta hydrolase"/>
    <property type="match status" value="1"/>
</dbReference>
<comment type="caution">
    <text evidence="6">The sequence shown here is derived from an EMBL/GenBank/DDBJ whole genome shotgun (WGS) entry which is preliminary data.</text>
</comment>
<dbReference type="EMBL" id="JAUIQD010000001">
    <property type="protein sequence ID" value="KAK3362961.1"/>
    <property type="molecule type" value="Genomic_DNA"/>
</dbReference>
<evidence type="ECO:0000256" key="2">
    <source>
        <dbReference type="ARBA" id="ARBA00022801"/>
    </source>
</evidence>
<evidence type="ECO:0000259" key="5">
    <source>
        <dbReference type="Pfam" id="PF00135"/>
    </source>
</evidence>
<keyword evidence="4" id="KW-0812">Transmembrane</keyword>
<dbReference type="PROSITE" id="PS00941">
    <property type="entry name" value="CARBOXYLESTERASE_B_2"/>
    <property type="match status" value="1"/>
</dbReference>
<protein>
    <recommendedName>
        <fullName evidence="3">Carboxylic ester hydrolase</fullName>
        <ecNumber evidence="3">3.1.1.-</ecNumber>
    </recommendedName>
</protein>
<dbReference type="InterPro" id="IPR050654">
    <property type="entry name" value="AChE-related_enzymes"/>
</dbReference>
<dbReference type="PANTHER" id="PTHR43918">
    <property type="entry name" value="ACETYLCHOLINESTERASE"/>
    <property type="match status" value="1"/>
</dbReference>
<feature type="domain" description="Carboxylesterase type B" evidence="5">
    <location>
        <begin position="111"/>
        <end position="622"/>
    </location>
</feature>
<keyword evidence="7" id="KW-1185">Reference proteome</keyword>
<dbReference type="InterPro" id="IPR019826">
    <property type="entry name" value="Carboxylesterase_B_AS"/>
</dbReference>
<reference evidence="6" key="2">
    <citation type="submission" date="2023-06" db="EMBL/GenBank/DDBJ databases">
        <authorList>
            <consortium name="Lawrence Berkeley National Laboratory"/>
            <person name="Haridas S."/>
            <person name="Hensen N."/>
            <person name="Bonometti L."/>
            <person name="Westerberg I."/>
            <person name="Brannstrom I.O."/>
            <person name="Guillou S."/>
            <person name="Cros-Aarteil S."/>
            <person name="Calhoun S."/>
            <person name="Kuo A."/>
            <person name="Mondo S."/>
            <person name="Pangilinan J."/>
            <person name="Riley R."/>
            <person name="Labutti K."/>
            <person name="Andreopoulos B."/>
            <person name="Lipzen A."/>
            <person name="Chen C."/>
            <person name="Yanf M."/>
            <person name="Daum C."/>
            <person name="Ng V."/>
            <person name="Clum A."/>
            <person name="Steindorff A."/>
            <person name="Ohm R."/>
            <person name="Martin F."/>
            <person name="Silar P."/>
            <person name="Natvig D."/>
            <person name="Lalanne C."/>
            <person name="Gautier V."/>
            <person name="Ament-Velasquez S.L."/>
            <person name="Kruys A."/>
            <person name="Hutchinson M.I."/>
            <person name="Powell A.J."/>
            <person name="Barry K."/>
            <person name="Miller A.N."/>
            <person name="Grigoriev I.V."/>
            <person name="Debuchy R."/>
            <person name="Gladieux P."/>
            <person name="Thoren M.H."/>
            <person name="Johannesson H."/>
        </authorList>
    </citation>
    <scope>NUCLEOTIDE SEQUENCE</scope>
    <source>
        <strain evidence="6">CBS 955.72</strain>
    </source>
</reference>
<dbReference type="PROSITE" id="PS00122">
    <property type="entry name" value="CARBOXYLESTERASE_B_1"/>
    <property type="match status" value="1"/>
</dbReference>
<dbReference type="AlphaFoldDB" id="A0AAJ0HUI1"/>
<dbReference type="Pfam" id="PF00135">
    <property type="entry name" value="COesterase"/>
    <property type="match status" value="1"/>
</dbReference>
<dbReference type="EC" id="3.1.1.-" evidence="3"/>
<evidence type="ECO:0000313" key="7">
    <source>
        <dbReference type="Proteomes" id="UP001275084"/>
    </source>
</evidence>